<proteinExistence type="predicted"/>
<protein>
    <submittedName>
        <fullName evidence="3">Uncharacterized protein</fullName>
    </submittedName>
</protein>
<evidence type="ECO:0000256" key="2">
    <source>
        <dbReference type="SAM" id="SignalP"/>
    </source>
</evidence>
<dbReference type="AlphaFoldDB" id="A0A0V1BYZ9"/>
<dbReference type="EMBL" id="JYDH01000005">
    <property type="protein sequence ID" value="KRY42152.1"/>
    <property type="molecule type" value="Genomic_DNA"/>
</dbReference>
<dbReference type="Proteomes" id="UP000054776">
    <property type="component" value="Unassembled WGS sequence"/>
</dbReference>
<evidence type="ECO:0000256" key="1">
    <source>
        <dbReference type="SAM" id="MobiDB-lite"/>
    </source>
</evidence>
<dbReference type="InParanoid" id="A0A0V1BYZ9"/>
<reference evidence="3 4" key="1">
    <citation type="submission" date="2015-01" db="EMBL/GenBank/DDBJ databases">
        <title>Evolution of Trichinella species and genotypes.</title>
        <authorList>
            <person name="Korhonen P.K."/>
            <person name="Edoardo P."/>
            <person name="Giuseppe L.R."/>
            <person name="Gasser R.B."/>
        </authorList>
    </citation>
    <scope>NUCLEOTIDE SEQUENCE [LARGE SCALE GENOMIC DNA]</scope>
    <source>
        <strain evidence="3">ISS3</strain>
    </source>
</reference>
<comment type="caution">
    <text evidence="3">The sequence shown here is derived from an EMBL/GenBank/DDBJ whole genome shotgun (WGS) entry which is preliminary data.</text>
</comment>
<feature type="chain" id="PRO_5006875537" evidence="2">
    <location>
        <begin position="22"/>
        <end position="61"/>
    </location>
</feature>
<feature type="signal peptide" evidence="2">
    <location>
        <begin position="1"/>
        <end position="21"/>
    </location>
</feature>
<feature type="region of interest" description="Disordered" evidence="1">
    <location>
        <begin position="18"/>
        <end position="61"/>
    </location>
</feature>
<keyword evidence="2" id="KW-0732">Signal</keyword>
<sequence length="61" mass="6066">MNTILSARLLIVIVSSGKLEAGRKGSKASGSQGEMTEQKGPPADTGSSSLSDECANSAIAG</sequence>
<gene>
    <name evidence="3" type="ORF">T01_5748</name>
</gene>
<accession>A0A0V1BYZ9</accession>
<name>A0A0V1BYZ9_TRISP</name>
<keyword evidence="4" id="KW-1185">Reference proteome</keyword>
<evidence type="ECO:0000313" key="4">
    <source>
        <dbReference type="Proteomes" id="UP000054776"/>
    </source>
</evidence>
<organism evidence="3 4">
    <name type="scientific">Trichinella spiralis</name>
    <name type="common">Trichina worm</name>
    <dbReference type="NCBI Taxonomy" id="6334"/>
    <lineage>
        <taxon>Eukaryota</taxon>
        <taxon>Metazoa</taxon>
        <taxon>Ecdysozoa</taxon>
        <taxon>Nematoda</taxon>
        <taxon>Enoplea</taxon>
        <taxon>Dorylaimia</taxon>
        <taxon>Trichinellida</taxon>
        <taxon>Trichinellidae</taxon>
        <taxon>Trichinella</taxon>
    </lineage>
</organism>
<evidence type="ECO:0000313" key="3">
    <source>
        <dbReference type="EMBL" id="KRY42152.1"/>
    </source>
</evidence>